<organism evidence="2 3">
    <name type="scientific">Lutibacter agarilyticus</name>
    <dbReference type="NCBI Taxonomy" id="1109740"/>
    <lineage>
        <taxon>Bacteria</taxon>
        <taxon>Pseudomonadati</taxon>
        <taxon>Bacteroidota</taxon>
        <taxon>Flavobacteriia</taxon>
        <taxon>Flavobacteriales</taxon>
        <taxon>Flavobacteriaceae</taxon>
        <taxon>Lutibacter</taxon>
    </lineage>
</organism>
<evidence type="ECO:0000259" key="1">
    <source>
        <dbReference type="Pfam" id="PF00535"/>
    </source>
</evidence>
<protein>
    <submittedName>
        <fullName evidence="2">Glycosyltransferase involved in cell wall bisynthesis</fullName>
    </submittedName>
</protein>
<sequence length="348" mass="41590">MLFKIYTISFLDSIRIPIFTHNLSFYSMTATPLVSIIIPTYNRAHLIGETLDSVLAQTYTNWECIVVDDGSTDNTEEVLKKYCDKEERIKYHHRPINRPKGANSCRNYGFELSKGEYVNWFDSDDLMMRDFIRIKLEAFSNEINLVICSGFIVNEFLKNKKVFELKENPDLFKDYVLWKFQAITDSVIFRRSFLINKNLFLNKIKRGQETEFFSRLFFKLSEKSYKIINIPLFLYRQHQDTKTAKNQEYIKSYKESQAFIAVENLKKSIQLKDKLLINSCFKLLIFYFFRGIENRHYNNSRFILNKLILLLFKSNKRLSIELLSLGNFLLLINKNSYRIEKRFRNYEF</sequence>
<dbReference type="EMBL" id="FZNT01000011">
    <property type="protein sequence ID" value="SNR76131.1"/>
    <property type="molecule type" value="Genomic_DNA"/>
</dbReference>
<keyword evidence="3" id="KW-1185">Reference proteome</keyword>
<dbReference type="Gene3D" id="3.90.550.10">
    <property type="entry name" value="Spore Coat Polysaccharide Biosynthesis Protein SpsA, Chain A"/>
    <property type="match status" value="1"/>
</dbReference>
<dbReference type="CDD" id="cd00761">
    <property type="entry name" value="Glyco_tranf_GTA_type"/>
    <property type="match status" value="1"/>
</dbReference>
<reference evidence="2 3" key="1">
    <citation type="submission" date="2017-06" db="EMBL/GenBank/DDBJ databases">
        <authorList>
            <person name="Kim H.J."/>
            <person name="Triplett B.A."/>
        </authorList>
    </citation>
    <scope>NUCLEOTIDE SEQUENCE [LARGE SCALE GENOMIC DNA]</scope>
    <source>
        <strain evidence="2 3">DSM 29150</strain>
    </source>
</reference>
<dbReference type="Proteomes" id="UP000198384">
    <property type="component" value="Unassembled WGS sequence"/>
</dbReference>
<proteinExistence type="predicted"/>
<accession>A0A238YZM5</accession>
<evidence type="ECO:0000313" key="3">
    <source>
        <dbReference type="Proteomes" id="UP000198384"/>
    </source>
</evidence>
<dbReference type="SUPFAM" id="SSF53448">
    <property type="entry name" value="Nucleotide-diphospho-sugar transferases"/>
    <property type="match status" value="1"/>
</dbReference>
<gene>
    <name evidence="2" type="ORF">SAMN06265371_111107</name>
</gene>
<dbReference type="PANTHER" id="PTHR22916">
    <property type="entry name" value="GLYCOSYLTRANSFERASE"/>
    <property type="match status" value="1"/>
</dbReference>
<feature type="domain" description="Glycosyltransferase 2-like" evidence="1">
    <location>
        <begin position="35"/>
        <end position="164"/>
    </location>
</feature>
<dbReference type="Pfam" id="PF00535">
    <property type="entry name" value="Glycos_transf_2"/>
    <property type="match status" value="1"/>
</dbReference>
<name>A0A238YZM5_9FLAO</name>
<dbReference type="InterPro" id="IPR001173">
    <property type="entry name" value="Glyco_trans_2-like"/>
</dbReference>
<dbReference type="InterPro" id="IPR029044">
    <property type="entry name" value="Nucleotide-diphossugar_trans"/>
</dbReference>
<dbReference type="GO" id="GO:0016758">
    <property type="term" value="F:hexosyltransferase activity"/>
    <property type="evidence" value="ECO:0007669"/>
    <property type="project" value="UniProtKB-ARBA"/>
</dbReference>
<evidence type="ECO:0000313" key="2">
    <source>
        <dbReference type="EMBL" id="SNR76131.1"/>
    </source>
</evidence>
<keyword evidence="2" id="KW-0808">Transferase</keyword>
<dbReference type="PANTHER" id="PTHR22916:SF3">
    <property type="entry name" value="UDP-GLCNAC:BETAGAL BETA-1,3-N-ACETYLGLUCOSAMINYLTRANSFERASE-LIKE PROTEIN 1"/>
    <property type="match status" value="1"/>
</dbReference>
<dbReference type="AlphaFoldDB" id="A0A238YZM5"/>